<dbReference type="PANTHER" id="PTHR39321:SF3">
    <property type="entry name" value="PHOSPHOPANTETHEINE ADENYLYLTRANSFERASE"/>
    <property type="match status" value="1"/>
</dbReference>
<dbReference type="GO" id="GO:0005524">
    <property type="term" value="F:ATP binding"/>
    <property type="evidence" value="ECO:0007669"/>
    <property type="project" value="UniProtKB-KW"/>
</dbReference>
<comment type="caution">
    <text evidence="13">The sequence shown here is derived from an EMBL/GenBank/DDBJ whole genome shotgun (WGS) entry which is preliminary data.</text>
</comment>
<accession>A0A4R5VYH0</accession>
<dbReference type="Gene3D" id="3.40.50.620">
    <property type="entry name" value="HUPs"/>
    <property type="match status" value="1"/>
</dbReference>
<evidence type="ECO:0000256" key="1">
    <source>
        <dbReference type="ARBA" id="ARBA00002324"/>
    </source>
</evidence>
<protein>
    <recommendedName>
        <fullName evidence="11">Probable nicotinate-nucleotide adenylyltransferase</fullName>
        <ecNumber evidence="11">2.7.7.18</ecNumber>
    </recommendedName>
    <alternativeName>
        <fullName evidence="11">Deamido-NAD(+) diphosphorylase</fullName>
    </alternativeName>
    <alternativeName>
        <fullName evidence="11">Deamido-NAD(+) pyrophosphorylase</fullName>
    </alternativeName>
    <alternativeName>
        <fullName evidence="11">Nicotinate mononucleotide adenylyltransferase</fullName>
        <shortName evidence="11">NaMN adenylyltransferase</shortName>
    </alternativeName>
</protein>
<evidence type="ECO:0000256" key="7">
    <source>
        <dbReference type="ARBA" id="ARBA00022741"/>
    </source>
</evidence>
<reference evidence="13 14" key="1">
    <citation type="submission" date="2019-03" db="EMBL/GenBank/DDBJ databases">
        <title>Sapientia aquatica gen. nov., sp. nov., isolated from a crater lake.</title>
        <authorList>
            <person name="Felfoldi T."/>
            <person name="Szabo A."/>
            <person name="Toth E."/>
            <person name="Schumann P."/>
            <person name="Keki Z."/>
            <person name="Marialigeti K."/>
            <person name="Mathe I."/>
        </authorList>
    </citation>
    <scope>NUCLEOTIDE SEQUENCE [LARGE SCALE GENOMIC DNA]</scope>
    <source>
        <strain evidence="13 14">SA-152</strain>
    </source>
</reference>
<dbReference type="UniPathway" id="UPA00253">
    <property type="reaction ID" value="UER00332"/>
</dbReference>
<dbReference type="EMBL" id="SMYL01000007">
    <property type="protein sequence ID" value="TDK64559.1"/>
    <property type="molecule type" value="Genomic_DNA"/>
</dbReference>
<name>A0A4R5VYH0_9BURK</name>
<evidence type="ECO:0000313" key="14">
    <source>
        <dbReference type="Proteomes" id="UP000294829"/>
    </source>
</evidence>
<dbReference type="OrthoDB" id="5295945at2"/>
<dbReference type="HAMAP" id="MF_00244">
    <property type="entry name" value="NaMN_adenylyltr"/>
    <property type="match status" value="1"/>
</dbReference>
<keyword evidence="9 11" id="KW-0520">NAD</keyword>
<keyword evidence="8 11" id="KW-0067">ATP-binding</keyword>
<dbReference type="InterPro" id="IPR014729">
    <property type="entry name" value="Rossmann-like_a/b/a_fold"/>
</dbReference>
<organism evidence="13 14">
    <name type="scientific">Sapientia aquatica</name>
    <dbReference type="NCBI Taxonomy" id="1549640"/>
    <lineage>
        <taxon>Bacteria</taxon>
        <taxon>Pseudomonadati</taxon>
        <taxon>Pseudomonadota</taxon>
        <taxon>Betaproteobacteria</taxon>
        <taxon>Burkholderiales</taxon>
        <taxon>Oxalobacteraceae</taxon>
        <taxon>Sapientia</taxon>
    </lineage>
</organism>
<dbReference type="SUPFAM" id="SSF52374">
    <property type="entry name" value="Nucleotidylyl transferase"/>
    <property type="match status" value="1"/>
</dbReference>
<evidence type="ECO:0000256" key="4">
    <source>
        <dbReference type="ARBA" id="ARBA00022642"/>
    </source>
</evidence>
<evidence type="ECO:0000256" key="10">
    <source>
        <dbReference type="ARBA" id="ARBA00048721"/>
    </source>
</evidence>
<evidence type="ECO:0000256" key="11">
    <source>
        <dbReference type="HAMAP-Rule" id="MF_00244"/>
    </source>
</evidence>
<dbReference type="GO" id="GO:0004515">
    <property type="term" value="F:nicotinate-nucleotide adenylyltransferase activity"/>
    <property type="evidence" value="ECO:0007669"/>
    <property type="project" value="UniProtKB-UniRule"/>
</dbReference>
<evidence type="ECO:0000256" key="2">
    <source>
        <dbReference type="ARBA" id="ARBA00005019"/>
    </source>
</evidence>
<evidence type="ECO:0000256" key="3">
    <source>
        <dbReference type="ARBA" id="ARBA00009014"/>
    </source>
</evidence>
<evidence type="ECO:0000313" key="13">
    <source>
        <dbReference type="EMBL" id="TDK64559.1"/>
    </source>
</evidence>
<comment type="catalytic activity">
    <reaction evidence="10 11">
        <text>nicotinate beta-D-ribonucleotide + ATP + H(+) = deamido-NAD(+) + diphosphate</text>
        <dbReference type="Rhea" id="RHEA:22860"/>
        <dbReference type="ChEBI" id="CHEBI:15378"/>
        <dbReference type="ChEBI" id="CHEBI:30616"/>
        <dbReference type="ChEBI" id="CHEBI:33019"/>
        <dbReference type="ChEBI" id="CHEBI:57502"/>
        <dbReference type="ChEBI" id="CHEBI:58437"/>
        <dbReference type="EC" id="2.7.7.18"/>
    </reaction>
</comment>
<comment type="similarity">
    <text evidence="3 11">Belongs to the NadD family.</text>
</comment>
<gene>
    <name evidence="11 13" type="primary">nadD</name>
    <name evidence="13" type="ORF">E2I14_13480</name>
</gene>
<dbReference type="Proteomes" id="UP000294829">
    <property type="component" value="Unassembled WGS sequence"/>
</dbReference>
<dbReference type="InterPro" id="IPR005248">
    <property type="entry name" value="NadD/NMNAT"/>
</dbReference>
<comment type="pathway">
    <text evidence="2 11">Cofactor biosynthesis; NAD(+) biosynthesis; deamido-NAD(+) from nicotinate D-ribonucleotide: step 1/1.</text>
</comment>
<keyword evidence="6 11" id="KW-0548">Nucleotidyltransferase</keyword>
<dbReference type="InterPro" id="IPR004821">
    <property type="entry name" value="Cyt_trans-like"/>
</dbReference>
<evidence type="ECO:0000256" key="5">
    <source>
        <dbReference type="ARBA" id="ARBA00022679"/>
    </source>
</evidence>
<keyword evidence="7 11" id="KW-0547">Nucleotide-binding</keyword>
<feature type="domain" description="Cytidyltransferase-like" evidence="12">
    <location>
        <begin position="11"/>
        <end position="195"/>
    </location>
</feature>
<evidence type="ECO:0000256" key="8">
    <source>
        <dbReference type="ARBA" id="ARBA00022840"/>
    </source>
</evidence>
<dbReference type="CDD" id="cd02165">
    <property type="entry name" value="NMNAT"/>
    <property type="match status" value="1"/>
</dbReference>
<evidence type="ECO:0000256" key="9">
    <source>
        <dbReference type="ARBA" id="ARBA00023027"/>
    </source>
</evidence>
<dbReference type="Pfam" id="PF01467">
    <property type="entry name" value="CTP_transf_like"/>
    <property type="match status" value="1"/>
</dbReference>
<dbReference type="EC" id="2.7.7.18" evidence="11"/>
<keyword evidence="5 11" id="KW-0808">Transferase</keyword>
<dbReference type="AlphaFoldDB" id="A0A4R5VYH0"/>
<proteinExistence type="inferred from homology"/>
<dbReference type="NCBIfam" id="TIGR00482">
    <property type="entry name" value="nicotinate (nicotinamide) nucleotide adenylyltransferase"/>
    <property type="match status" value="1"/>
</dbReference>
<evidence type="ECO:0000256" key="6">
    <source>
        <dbReference type="ARBA" id="ARBA00022695"/>
    </source>
</evidence>
<dbReference type="GO" id="GO:0009435">
    <property type="term" value="P:NAD+ biosynthetic process"/>
    <property type="evidence" value="ECO:0007669"/>
    <property type="project" value="UniProtKB-UniRule"/>
</dbReference>
<keyword evidence="4 11" id="KW-0662">Pyridine nucleotide biosynthesis</keyword>
<keyword evidence="14" id="KW-1185">Reference proteome</keyword>
<evidence type="ECO:0000259" key="12">
    <source>
        <dbReference type="Pfam" id="PF01467"/>
    </source>
</evidence>
<comment type="function">
    <text evidence="1 11">Catalyzes the reversible adenylation of nicotinate mononucleotide (NaMN) to nicotinic acid adenine dinucleotide (NaAD).</text>
</comment>
<dbReference type="PANTHER" id="PTHR39321">
    <property type="entry name" value="NICOTINATE-NUCLEOTIDE ADENYLYLTRANSFERASE-RELATED"/>
    <property type="match status" value="1"/>
</dbReference>
<sequence>MTPEPNQCILILGGSFDPVHSAHVALAELFNNLLKPTQLRIIPTGWSWQKAAFQTSAAHRVTMLSLAFADLARQTPLVIDQQEIQRAELGIPSYSIDTLTALRTEVGDQASLIFVMGADQLQGLHSWQNWQHLFDLAHIAVAARPGFTLEALDTSVANVFEQRSGSLDQLRTRPCGHTYLCADLDIDISSTQIRHGKNLSLVPPEVLDYIQQHHIY</sequence>